<keyword evidence="3" id="KW-1185">Reference proteome</keyword>
<sequence length="189" mass="20760">MLANREWSQYAIRRAPLRVSIPSAGQRSTYFLQLPYTFSIPLLLGSVLLHWYISQSIFLTRIAMYKDGEVTEITDRLTNYQHVGKASDEVLSGAIVGVVVVVGYGVTYSKGVPVGGTNSTVISAAYYVRYRDGRSEGKDDDLASQSLQWGVTIPGGRNMVGHCCFSSGEVEEPVVGHLYAGGMSRTKRR</sequence>
<keyword evidence="1" id="KW-0812">Transmembrane</keyword>
<keyword evidence="1" id="KW-1133">Transmembrane helix</keyword>
<evidence type="ECO:0000313" key="2">
    <source>
        <dbReference type="EMBL" id="KAF1974447.1"/>
    </source>
</evidence>
<keyword evidence="1" id="KW-0472">Membrane</keyword>
<protein>
    <submittedName>
        <fullName evidence="2">Uncharacterized protein</fullName>
    </submittedName>
</protein>
<organism evidence="2 3">
    <name type="scientific">Bimuria novae-zelandiae CBS 107.79</name>
    <dbReference type="NCBI Taxonomy" id="1447943"/>
    <lineage>
        <taxon>Eukaryota</taxon>
        <taxon>Fungi</taxon>
        <taxon>Dikarya</taxon>
        <taxon>Ascomycota</taxon>
        <taxon>Pezizomycotina</taxon>
        <taxon>Dothideomycetes</taxon>
        <taxon>Pleosporomycetidae</taxon>
        <taxon>Pleosporales</taxon>
        <taxon>Massarineae</taxon>
        <taxon>Didymosphaeriaceae</taxon>
        <taxon>Bimuria</taxon>
    </lineage>
</organism>
<dbReference type="EMBL" id="ML976675">
    <property type="protein sequence ID" value="KAF1974447.1"/>
    <property type="molecule type" value="Genomic_DNA"/>
</dbReference>
<feature type="transmembrane region" description="Helical" evidence="1">
    <location>
        <begin position="34"/>
        <end position="53"/>
    </location>
</feature>
<evidence type="ECO:0000256" key="1">
    <source>
        <dbReference type="SAM" id="Phobius"/>
    </source>
</evidence>
<evidence type="ECO:0000313" key="3">
    <source>
        <dbReference type="Proteomes" id="UP000800036"/>
    </source>
</evidence>
<proteinExistence type="predicted"/>
<dbReference type="PANTHER" id="PTHR35395:SF1">
    <property type="entry name" value="DUF6536 DOMAIN-CONTAINING PROTEIN"/>
    <property type="match status" value="1"/>
</dbReference>
<accession>A0A6A5VM43</accession>
<dbReference type="AlphaFoldDB" id="A0A6A5VM43"/>
<dbReference type="OrthoDB" id="5429634at2759"/>
<reference evidence="2" key="1">
    <citation type="journal article" date="2020" name="Stud. Mycol.">
        <title>101 Dothideomycetes genomes: a test case for predicting lifestyles and emergence of pathogens.</title>
        <authorList>
            <person name="Haridas S."/>
            <person name="Albert R."/>
            <person name="Binder M."/>
            <person name="Bloem J."/>
            <person name="Labutti K."/>
            <person name="Salamov A."/>
            <person name="Andreopoulos B."/>
            <person name="Baker S."/>
            <person name="Barry K."/>
            <person name="Bills G."/>
            <person name="Bluhm B."/>
            <person name="Cannon C."/>
            <person name="Castanera R."/>
            <person name="Culley D."/>
            <person name="Daum C."/>
            <person name="Ezra D."/>
            <person name="Gonzalez J."/>
            <person name="Henrissat B."/>
            <person name="Kuo A."/>
            <person name="Liang C."/>
            <person name="Lipzen A."/>
            <person name="Lutzoni F."/>
            <person name="Magnuson J."/>
            <person name="Mondo S."/>
            <person name="Nolan M."/>
            <person name="Ohm R."/>
            <person name="Pangilinan J."/>
            <person name="Park H.-J."/>
            <person name="Ramirez L."/>
            <person name="Alfaro M."/>
            <person name="Sun H."/>
            <person name="Tritt A."/>
            <person name="Yoshinaga Y."/>
            <person name="Zwiers L.-H."/>
            <person name="Turgeon B."/>
            <person name="Goodwin S."/>
            <person name="Spatafora J."/>
            <person name="Crous P."/>
            <person name="Grigoriev I."/>
        </authorList>
    </citation>
    <scope>NUCLEOTIDE SEQUENCE</scope>
    <source>
        <strain evidence="2">CBS 107.79</strain>
    </source>
</reference>
<gene>
    <name evidence="2" type="ORF">BU23DRAFT_532046</name>
</gene>
<dbReference type="Proteomes" id="UP000800036">
    <property type="component" value="Unassembled WGS sequence"/>
</dbReference>
<dbReference type="PANTHER" id="PTHR35395">
    <property type="entry name" value="DUF6536 DOMAIN-CONTAINING PROTEIN"/>
    <property type="match status" value="1"/>
</dbReference>
<name>A0A6A5VM43_9PLEO</name>